<evidence type="ECO:0000313" key="3">
    <source>
        <dbReference type="Proteomes" id="UP001190700"/>
    </source>
</evidence>
<dbReference type="EMBL" id="LGRX02001790">
    <property type="protein sequence ID" value="KAK3285508.1"/>
    <property type="molecule type" value="Genomic_DNA"/>
</dbReference>
<reference evidence="2 3" key="1">
    <citation type="journal article" date="2015" name="Genome Biol. Evol.">
        <title>Comparative Genomics of a Bacterivorous Green Alga Reveals Evolutionary Causalities and Consequences of Phago-Mixotrophic Mode of Nutrition.</title>
        <authorList>
            <person name="Burns J.A."/>
            <person name="Paasch A."/>
            <person name="Narechania A."/>
            <person name="Kim E."/>
        </authorList>
    </citation>
    <scope>NUCLEOTIDE SEQUENCE [LARGE SCALE GENOMIC DNA]</scope>
    <source>
        <strain evidence="2 3">PLY_AMNH</strain>
    </source>
</reference>
<comment type="caution">
    <text evidence="2">The sequence shown here is derived from an EMBL/GenBank/DDBJ whole genome shotgun (WGS) entry which is preliminary data.</text>
</comment>
<evidence type="ECO:0008006" key="4">
    <source>
        <dbReference type="Google" id="ProtNLM"/>
    </source>
</evidence>
<keyword evidence="1" id="KW-1133">Transmembrane helix</keyword>
<feature type="transmembrane region" description="Helical" evidence="1">
    <location>
        <begin position="21"/>
        <end position="43"/>
    </location>
</feature>
<gene>
    <name evidence="2" type="ORF">CYMTET_6894</name>
</gene>
<name>A0AAE0GWI6_9CHLO</name>
<protein>
    <recommendedName>
        <fullName evidence="4">Transmembrane protein 35B</fullName>
    </recommendedName>
</protein>
<keyword evidence="3" id="KW-1185">Reference proteome</keyword>
<proteinExistence type="predicted"/>
<dbReference type="Proteomes" id="UP001190700">
    <property type="component" value="Unassembled WGS sequence"/>
</dbReference>
<sequence length="185" mass="20874">MGRKARGKTGRPQRYKMGTRTVVAYGLAFFMFMAGLNKLTPLLSEHFHEELKNKLDNVYAPRVWGFLPLEGPQLRYLVGATEVVCGLMTPSSRFAVKVLCVVLLCAIHSHLIVNDGEWQPAALCLFMALYTLFASEHSTTESRVRRLAHKVSAMTRLVTIGLDLHETSVEDAVELHLFQHLTTYR</sequence>
<organism evidence="2 3">
    <name type="scientific">Cymbomonas tetramitiformis</name>
    <dbReference type="NCBI Taxonomy" id="36881"/>
    <lineage>
        <taxon>Eukaryota</taxon>
        <taxon>Viridiplantae</taxon>
        <taxon>Chlorophyta</taxon>
        <taxon>Pyramimonadophyceae</taxon>
        <taxon>Pyramimonadales</taxon>
        <taxon>Pyramimonadaceae</taxon>
        <taxon>Cymbomonas</taxon>
    </lineage>
</organism>
<dbReference type="AlphaFoldDB" id="A0AAE0GWI6"/>
<evidence type="ECO:0000313" key="2">
    <source>
        <dbReference type="EMBL" id="KAK3285508.1"/>
    </source>
</evidence>
<evidence type="ECO:0000256" key="1">
    <source>
        <dbReference type="SAM" id="Phobius"/>
    </source>
</evidence>
<keyword evidence="1" id="KW-0812">Transmembrane</keyword>
<keyword evidence="1" id="KW-0472">Membrane</keyword>
<accession>A0AAE0GWI6</accession>